<protein>
    <submittedName>
        <fullName evidence="2">Gll3676 protein</fullName>
    </submittedName>
</protein>
<keyword evidence="1" id="KW-1133">Transmembrane helix</keyword>
<keyword evidence="1" id="KW-0812">Transmembrane</keyword>
<dbReference type="HOGENOM" id="CLU_1159776_0_0_3"/>
<feature type="transmembrane region" description="Helical" evidence="1">
    <location>
        <begin position="211"/>
        <end position="234"/>
    </location>
</feature>
<dbReference type="EnsemblBacteria" id="BAC91617">
    <property type="protein sequence ID" value="BAC91617"/>
    <property type="gene ID" value="BAC91617"/>
</dbReference>
<keyword evidence="3" id="KW-1185">Reference proteome</keyword>
<keyword evidence="1" id="KW-0472">Membrane</keyword>
<feature type="transmembrane region" description="Helical" evidence="1">
    <location>
        <begin position="73"/>
        <end position="91"/>
    </location>
</feature>
<evidence type="ECO:0000313" key="3">
    <source>
        <dbReference type="Proteomes" id="UP000000557"/>
    </source>
</evidence>
<dbReference type="PATRIC" id="fig|251221.4.peg.3710"/>
<dbReference type="AlphaFoldDB" id="Q7NF50"/>
<dbReference type="PANTHER" id="PTHR11040">
    <property type="entry name" value="ZINC/IRON TRANSPORTER"/>
    <property type="match status" value="1"/>
</dbReference>
<dbReference type="OrthoDB" id="120163at2"/>
<feature type="transmembrane region" description="Helical" evidence="1">
    <location>
        <begin position="169"/>
        <end position="190"/>
    </location>
</feature>
<dbReference type="KEGG" id="gvi:gll3676"/>
<feature type="transmembrane region" description="Helical" evidence="1">
    <location>
        <begin position="140"/>
        <end position="163"/>
    </location>
</feature>
<dbReference type="GO" id="GO:0016020">
    <property type="term" value="C:membrane"/>
    <property type="evidence" value="ECO:0000318"/>
    <property type="project" value="GO_Central"/>
</dbReference>
<dbReference type="EMBL" id="BA000045">
    <property type="protein sequence ID" value="BAC91617.1"/>
    <property type="molecule type" value="Genomic_DNA"/>
</dbReference>
<dbReference type="InParanoid" id="Q7NF50"/>
<reference evidence="2 3" key="1">
    <citation type="journal article" date="2003" name="DNA Res.">
        <title>Complete genome structure of Gloeobacter violaceus PCC 7421, a cyanobacterium that lacks thylakoids.</title>
        <authorList>
            <person name="Nakamura Y."/>
            <person name="Kaneko T."/>
            <person name="Sato S."/>
            <person name="Mimuro M."/>
            <person name="Miyashita H."/>
            <person name="Tsuchiya T."/>
            <person name="Sasamoto S."/>
            <person name="Watanabe A."/>
            <person name="Kawashima K."/>
            <person name="Kishida Y."/>
            <person name="Kiyokawa C."/>
            <person name="Kohara M."/>
            <person name="Matsumoto M."/>
            <person name="Matsuno A."/>
            <person name="Nakazaki N."/>
            <person name="Shimpo S."/>
            <person name="Takeuchi C."/>
            <person name="Yamada M."/>
            <person name="Tabata S."/>
        </authorList>
    </citation>
    <scope>NUCLEOTIDE SEQUENCE [LARGE SCALE GENOMIC DNA]</scope>
    <source>
        <strain evidence="3">ATCC 29082 / PCC 7421</strain>
    </source>
</reference>
<organism evidence="2 3">
    <name type="scientific">Gloeobacter violaceus (strain ATCC 29082 / PCC 7421)</name>
    <dbReference type="NCBI Taxonomy" id="251221"/>
    <lineage>
        <taxon>Bacteria</taxon>
        <taxon>Bacillati</taxon>
        <taxon>Cyanobacteriota</taxon>
        <taxon>Cyanophyceae</taxon>
        <taxon>Gloeobacterales</taxon>
        <taxon>Gloeobacteraceae</taxon>
        <taxon>Gloeobacter</taxon>
    </lineage>
</organism>
<dbReference type="Proteomes" id="UP000000557">
    <property type="component" value="Chromosome"/>
</dbReference>
<sequence>MGGALVLRFKQLPRELLAFSAGTLIAIACLDLLPHSLQVCGPYAVLGALAGYGALHLWHRLVHLGAHSHAEDALALAAKPTLVGAAALIVHKLFDGVILGVGAGGGEALALGVGLAVVTHSFCDGVTTVTLVMRARSERGLAGGFLAANALAPLAAAVLIARLPLSPPALGWLLTFVGGTFLFVAFHDLLPAAVQPKATLQAAAEAADASLLSPAQTLGLGSALAAGAVFTWAITSLLG</sequence>
<feature type="transmembrane region" description="Helical" evidence="1">
    <location>
        <begin position="97"/>
        <end position="119"/>
    </location>
</feature>
<feature type="transmembrane region" description="Helical" evidence="1">
    <location>
        <begin position="16"/>
        <end position="37"/>
    </location>
</feature>
<feature type="transmembrane region" description="Helical" evidence="1">
    <location>
        <begin position="43"/>
        <end position="61"/>
    </location>
</feature>
<dbReference type="STRING" id="251221.gene:10761191"/>
<dbReference type="GO" id="GO:0005385">
    <property type="term" value="F:zinc ion transmembrane transporter activity"/>
    <property type="evidence" value="ECO:0000318"/>
    <property type="project" value="GO_Central"/>
</dbReference>
<accession>Q7NF50</accession>
<dbReference type="eggNOG" id="COG0428">
    <property type="taxonomic scope" value="Bacteria"/>
</dbReference>
<evidence type="ECO:0000313" key="2">
    <source>
        <dbReference type="EMBL" id="BAC91617.1"/>
    </source>
</evidence>
<proteinExistence type="predicted"/>
<gene>
    <name evidence="2" type="ordered locus">gll3676</name>
</gene>
<evidence type="ECO:0000256" key="1">
    <source>
        <dbReference type="SAM" id="Phobius"/>
    </source>
</evidence>
<reference evidence="2 3" key="2">
    <citation type="journal article" date="2003" name="DNA Res.">
        <title>Complete genome structure of Gloeobacter violaceus PCC 7421, a cyanobacterium that lacks thylakoids (supplement).</title>
        <authorList>
            <person name="Nakamura Y."/>
            <person name="Kaneko T."/>
            <person name="Sato S."/>
            <person name="Mimuro M."/>
            <person name="Miyashita H."/>
            <person name="Tsuchiya T."/>
            <person name="Sasamoto S."/>
            <person name="Watanabe A."/>
            <person name="Kawashima K."/>
            <person name="Kishida Y."/>
            <person name="Kiyokawa C."/>
            <person name="Kohara M."/>
            <person name="Matsumoto M."/>
            <person name="Matsuno A."/>
            <person name="Nakazaki N."/>
            <person name="Shimpo S."/>
            <person name="Takeuchi C."/>
            <person name="Yamada M."/>
            <person name="Tabata S."/>
        </authorList>
    </citation>
    <scope>NUCLEOTIDE SEQUENCE [LARGE SCALE GENOMIC DNA]</scope>
    <source>
        <strain evidence="3">ATCC 29082 / PCC 7421</strain>
    </source>
</reference>
<dbReference type="GO" id="GO:0071577">
    <property type="term" value="P:zinc ion transmembrane transport"/>
    <property type="evidence" value="ECO:0000318"/>
    <property type="project" value="GO_Central"/>
</dbReference>
<dbReference type="PANTHER" id="PTHR11040:SF44">
    <property type="entry name" value="PROTEIN ZNTC-RELATED"/>
    <property type="match status" value="1"/>
</dbReference>
<name>Q7NF50_GLOVI</name>